<protein>
    <submittedName>
        <fullName evidence="1">Uncharacterized protein</fullName>
    </submittedName>
</protein>
<gene>
    <name evidence="1" type="ORF">MM415B02428_0020</name>
</gene>
<dbReference type="EMBL" id="MT142896">
    <property type="protein sequence ID" value="QJA90199.1"/>
    <property type="molecule type" value="Genomic_DNA"/>
</dbReference>
<dbReference type="AlphaFoldDB" id="A0A6M3L7A7"/>
<name>A0A6M3L7A7_9ZZZZ</name>
<accession>A0A6M3L7A7</accession>
<sequence>MGGSIGGDVIQRICECQPQLDLINKFHHLDTDEAFGEHKLEEVHHCTGSIKPSLQYAVKHCGCKYKTKCYKCDTVKICIARKVHVINKEKVKLGLHIDFLKKVYFEYSPAAWDPGQSWIDVTFQEKCPLNLDWYHIKEDKAIFEWSAHKSLQRIMKKYYSMEDDAEWAREMRAKLKKEYKL</sequence>
<reference evidence="1" key="1">
    <citation type="submission" date="2020-03" db="EMBL/GenBank/DDBJ databases">
        <title>The deep terrestrial virosphere.</title>
        <authorList>
            <person name="Holmfeldt K."/>
            <person name="Nilsson E."/>
            <person name="Simone D."/>
            <person name="Lopez-Fernandez M."/>
            <person name="Wu X."/>
            <person name="de Brujin I."/>
            <person name="Lundin D."/>
            <person name="Andersson A."/>
            <person name="Bertilsson S."/>
            <person name="Dopson M."/>
        </authorList>
    </citation>
    <scope>NUCLEOTIDE SEQUENCE</scope>
    <source>
        <strain evidence="1">MM415B02428</strain>
    </source>
</reference>
<proteinExistence type="predicted"/>
<evidence type="ECO:0000313" key="1">
    <source>
        <dbReference type="EMBL" id="QJA90199.1"/>
    </source>
</evidence>
<organism evidence="1">
    <name type="scientific">viral metagenome</name>
    <dbReference type="NCBI Taxonomy" id="1070528"/>
    <lineage>
        <taxon>unclassified sequences</taxon>
        <taxon>metagenomes</taxon>
        <taxon>organismal metagenomes</taxon>
    </lineage>
</organism>